<gene>
    <name evidence="2" type="ORF">RCOM_2082450</name>
</gene>
<dbReference type="Proteomes" id="UP000008311">
    <property type="component" value="Unassembled WGS sequence"/>
</dbReference>
<accession>B9TKW1</accession>
<proteinExistence type="predicted"/>
<feature type="region of interest" description="Disordered" evidence="1">
    <location>
        <begin position="1"/>
        <end position="28"/>
    </location>
</feature>
<dbReference type="InParanoid" id="B9TKW1"/>
<evidence type="ECO:0000256" key="1">
    <source>
        <dbReference type="SAM" id="MobiDB-lite"/>
    </source>
</evidence>
<keyword evidence="3" id="KW-1185">Reference proteome</keyword>
<reference evidence="3" key="1">
    <citation type="journal article" date="2010" name="Nat. Biotechnol.">
        <title>Draft genome sequence of the oilseed species Ricinus communis.</title>
        <authorList>
            <person name="Chan A.P."/>
            <person name="Crabtree J."/>
            <person name="Zhao Q."/>
            <person name="Lorenzi H."/>
            <person name="Orvis J."/>
            <person name="Puiu D."/>
            <person name="Melake-Berhan A."/>
            <person name="Jones K.M."/>
            <person name="Redman J."/>
            <person name="Chen G."/>
            <person name="Cahoon E.B."/>
            <person name="Gedil M."/>
            <person name="Stanke M."/>
            <person name="Haas B.J."/>
            <person name="Wortman J.R."/>
            <person name="Fraser-Liggett C.M."/>
            <person name="Ravel J."/>
            <person name="Rabinowicz P.D."/>
        </authorList>
    </citation>
    <scope>NUCLEOTIDE SEQUENCE [LARGE SCALE GENOMIC DNA]</scope>
    <source>
        <strain evidence="3">cv. Hale</strain>
    </source>
</reference>
<dbReference type="AlphaFoldDB" id="B9TKW1"/>
<name>B9TKW1_RICCO</name>
<dbReference type="EMBL" id="EQ985793">
    <property type="protein sequence ID" value="EEF23504.1"/>
    <property type="molecule type" value="Genomic_DNA"/>
</dbReference>
<evidence type="ECO:0000313" key="2">
    <source>
        <dbReference type="EMBL" id="EEF23504.1"/>
    </source>
</evidence>
<protein>
    <submittedName>
        <fullName evidence="2">Uncharacterized protein</fullName>
    </submittedName>
</protein>
<evidence type="ECO:0000313" key="3">
    <source>
        <dbReference type="Proteomes" id="UP000008311"/>
    </source>
</evidence>
<sequence>MGQRRPQHRAVAQGLAPPGEAGRQHPPGVVVDVDPHPHPLARRRDLERVAQVHRQEGRDVEGLVAGLDHQPVVARGGRQHIVVALAEGVADRIDHRRQPPLAVVAEIDRERIEAVAQQARHAQGHDPAARR</sequence>
<organism evidence="2 3">
    <name type="scientific">Ricinus communis</name>
    <name type="common">Castor bean</name>
    <dbReference type="NCBI Taxonomy" id="3988"/>
    <lineage>
        <taxon>Eukaryota</taxon>
        <taxon>Viridiplantae</taxon>
        <taxon>Streptophyta</taxon>
        <taxon>Embryophyta</taxon>
        <taxon>Tracheophyta</taxon>
        <taxon>Spermatophyta</taxon>
        <taxon>Magnoliopsida</taxon>
        <taxon>eudicotyledons</taxon>
        <taxon>Gunneridae</taxon>
        <taxon>Pentapetalae</taxon>
        <taxon>rosids</taxon>
        <taxon>fabids</taxon>
        <taxon>Malpighiales</taxon>
        <taxon>Euphorbiaceae</taxon>
        <taxon>Acalyphoideae</taxon>
        <taxon>Acalypheae</taxon>
        <taxon>Ricinus</taxon>
    </lineage>
</organism>